<protein>
    <submittedName>
        <fullName evidence="1">Uncharacterized protein</fullName>
    </submittedName>
</protein>
<comment type="caution">
    <text evidence="1">The sequence shown here is derived from an EMBL/GenBank/DDBJ whole genome shotgun (WGS) entry which is preliminary data.</text>
</comment>
<evidence type="ECO:0000313" key="1">
    <source>
        <dbReference type="EMBL" id="MBS5588455.1"/>
    </source>
</evidence>
<accession>A0A943EQ43</accession>
<name>A0A943EQ43_9FIRM</name>
<dbReference type="EMBL" id="JAGZCC010000032">
    <property type="protein sequence ID" value="MBS5588455.1"/>
    <property type="molecule type" value="Genomic_DNA"/>
</dbReference>
<dbReference type="AlphaFoldDB" id="A0A943EQ43"/>
<evidence type="ECO:0000313" key="2">
    <source>
        <dbReference type="Proteomes" id="UP000751224"/>
    </source>
</evidence>
<dbReference type="Proteomes" id="UP000751224">
    <property type="component" value="Unassembled WGS sequence"/>
</dbReference>
<sequence>MLKRKLKEFKLRKSVVRKDAERNVFLEYLEPVTDKAVIWPAGGKVQSELYGLRVPYIMNMNYYGNLEIAENDGICIDSDKPNYKVISIRQYTKFKLIEIEKIK</sequence>
<organism evidence="1 2">
    <name type="scientific">Thomasclavelia spiroformis</name>
    <dbReference type="NCBI Taxonomy" id="29348"/>
    <lineage>
        <taxon>Bacteria</taxon>
        <taxon>Bacillati</taxon>
        <taxon>Bacillota</taxon>
        <taxon>Erysipelotrichia</taxon>
        <taxon>Erysipelotrichales</taxon>
        <taxon>Coprobacillaceae</taxon>
        <taxon>Thomasclavelia</taxon>
    </lineage>
</organism>
<reference evidence="1" key="1">
    <citation type="submission" date="2021-02" db="EMBL/GenBank/DDBJ databases">
        <title>Infant gut strain persistence is associated with maternal origin, phylogeny, and functional potential including surface adhesion and iron acquisition.</title>
        <authorList>
            <person name="Lou Y.C."/>
        </authorList>
    </citation>
    <scope>NUCLEOTIDE SEQUENCE</scope>
    <source>
        <strain evidence="1">L3_108_000G1_dasL3_108_000G1_metabat.metabat.11</strain>
    </source>
</reference>
<gene>
    <name evidence="1" type="ORF">KHX14_06505</name>
</gene>
<proteinExistence type="predicted"/>
<dbReference type="RefSeq" id="WP_303887296.1">
    <property type="nucleotide sequence ID" value="NZ_JAGZCC010000032.1"/>
</dbReference>